<evidence type="ECO:0000256" key="5">
    <source>
        <dbReference type="ARBA" id="ARBA00022628"/>
    </source>
</evidence>
<keyword evidence="6 13" id="KW-0237">DNA synthesis</keyword>
<dbReference type="GO" id="GO:0031419">
    <property type="term" value="F:cobalamin binding"/>
    <property type="evidence" value="ECO:0007669"/>
    <property type="project" value="UniProtKB-KW"/>
</dbReference>
<feature type="domain" description="Ribonucleotide reductase large subunit C-terminal" evidence="15">
    <location>
        <begin position="198"/>
        <end position="735"/>
    </location>
</feature>
<protein>
    <recommendedName>
        <fullName evidence="4 13">Vitamin B12-dependent ribonucleotide reductase</fullName>
        <ecNumber evidence="3 13">1.17.4.1</ecNumber>
    </recommendedName>
</protein>
<evidence type="ECO:0000256" key="13">
    <source>
        <dbReference type="RuleBase" id="RU364064"/>
    </source>
</evidence>
<dbReference type="GO" id="GO:0004748">
    <property type="term" value="F:ribonucleoside-diphosphate reductase activity, thioredoxin disulfide as acceptor"/>
    <property type="evidence" value="ECO:0007669"/>
    <property type="project" value="UniProtKB-EC"/>
</dbReference>
<dbReference type="Pfam" id="PF08471">
    <property type="entry name" value="Ribonuc_red_2_N"/>
    <property type="match status" value="1"/>
</dbReference>
<evidence type="ECO:0000256" key="14">
    <source>
        <dbReference type="SAM" id="MobiDB-lite"/>
    </source>
</evidence>
<evidence type="ECO:0000256" key="10">
    <source>
        <dbReference type="ARBA" id="ARBA00023285"/>
    </source>
</evidence>
<evidence type="ECO:0000259" key="17">
    <source>
        <dbReference type="Pfam" id="PF12637"/>
    </source>
</evidence>
<dbReference type="GO" id="GO:0000166">
    <property type="term" value="F:nucleotide binding"/>
    <property type="evidence" value="ECO:0007669"/>
    <property type="project" value="UniProtKB-KW"/>
</dbReference>
<keyword evidence="9" id="KW-1015">Disulfide bond</keyword>
<comment type="function">
    <text evidence="11 13">Catalyzes the reduction of ribonucleotides to deoxyribonucleotides. May function to provide a pool of deoxyribonucleotide precursors for DNA repair during oxygen limitation and/or for immediate growth after restoration of oxygen.</text>
</comment>
<evidence type="ECO:0000256" key="9">
    <source>
        <dbReference type="ARBA" id="ARBA00023157"/>
    </source>
</evidence>
<comment type="similarity">
    <text evidence="2 13">Belongs to the ribonucleoside diphosphate reductase class-2 family.</text>
</comment>
<dbReference type="FunFam" id="3.20.70.20:FF:000016">
    <property type="entry name" value="Vitamin B12-dependent ribonucleotide reductase"/>
    <property type="match status" value="1"/>
</dbReference>
<dbReference type="PANTHER" id="PTHR43371:SF1">
    <property type="entry name" value="RIBONUCLEOSIDE-DIPHOSPHATE REDUCTASE"/>
    <property type="match status" value="1"/>
</dbReference>
<feature type="domain" description="TSCPD" evidence="17">
    <location>
        <begin position="977"/>
        <end position="1081"/>
    </location>
</feature>
<reference evidence="19" key="1">
    <citation type="submission" date="2017-05" db="EMBL/GenBank/DDBJ databases">
        <authorList>
            <person name="Macchi M."/>
            <person name="Festa S."/>
            <person name="Coppotelli B.M."/>
            <person name="Morelli I.S."/>
        </authorList>
    </citation>
    <scope>NUCLEOTIDE SEQUENCE [LARGE SCALE GENOMIC DNA]</scope>
    <source>
        <strain evidence="19">I</strain>
    </source>
</reference>
<comment type="catalytic activity">
    <reaction evidence="12 13">
        <text>a 2'-deoxyribonucleoside 5'-diphosphate + [thioredoxin]-disulfide + H2O = a ribonucleoside 5'-diphosphate + [thioredoxin]-dithiol</text>
        <dbReference type="Rhea" id="RHEA:23252"/>
        <dbReference type="Rhea" id="RHEA-COMP:10698"/>
        <dbReference type="Rhea" id="RHEA-COMP:10700"/>
        <dbReference type="ChEBI" id="CHEBI:15377"/>
        <dbReference type="ChEBI" id="CHEBI:29950"/>
        <dbReference type="ChEBI" id="CHEBI:50058"/>
        <dbReference type="ChEBI" id="CHEBI:57930"/>
        <dbReference type="ChEBI" id="CHEBI:73316"/>
        <dbReference type="EC" id="1.17.4.1"/>
    </reaction>
</comment>
<dbReference type="PANTHER" id="PTHR43371">
    <property type="entry name" value="VITAMIN B12-DEPENDENT RIBONUCLEOTIDE REDUCTASE"/>
    <property type="match status" value="1"/>
</dbReference>
<feature type="domain" description="Ribonucleotide reductase large subunit C-terminal" evidence="15">
    <location>
        <begin position="824"/>
        <end position="913"/>
    </location>
</feature>
<keyword evidence="19" id="KW-1185">Reference proteome</keyword>
<proteinExistence type="inferred from homology"/>
<dbReference type="EMBL" id="NHON01000020">
    <property type="protein sequence ID" value="OWJ66722.1"/>
    <property type="molecule type" value="Genomic_DNA"/>
</dbReference>
<dbReference type="Pfam" id="PF02867">
    <property type="entry name" value="Ribonuc_red_lgC"/>
    <property type="match status" value="2"/>
</dbReference>
<accession>A0A211ZN68</accession>
<keyword evidence="7 13" id="KW-0547">Nucleotide-binding</keyword>
<dbReference type="EC" id="1.17.4.1" evidence="3 13"/>
<evidence type="ECO:0000256" key="1">
    <source>
        <dbReference type="ARBA" id="ARBA00001922"/>
    </source>
</evidence>
<dbReference type="GO" id="GO:0071897">
    <property type="term" value="P:DNA biosynthetic process"/>
    <property type="evidence" value="ECO:0007669"/>
    <property type="project" value="UniProtKB-KW"/>
</dbReference>
<dbReference type="GO" id="GO:0050897">
    <property type="term" value="F:cobalt ion binding"/>
    <property type="evidence" value="ECO:0007669"/>
    <property type="project" value="InterPro"/>
</dbReference>
<evidence type="ECO:0000259" key="15">
    <source>
        <dbReference type="Pfam" id="PF02867"/>
    </source>
</evidence>
<evidence type="ECO:0000256" key="8">
    <source>
        <dbReference type="ARBA" id="ARBA00023002"/>
    </source>
</evidence>
<evidence type="ECO:0000256" key="6">
    <source>
        <dbReference type="ARBA" id="ARBA00022634"/>
    </source>
</evidence>
<keyword evidence="8 13" id="KW-0560">Oxidoreductase</keyword>
<dbReference type="InterPro" id="IPR029072">
    <property type="entry name" value="YebC-like"/>
</dbReference>
<dbReference type="SUPFAM" id="SSF75625">
    <property type="entry name" value="YebC-like"/>
    <property type="match status" value="1"/>
</dbReference>
<dbReference type="AlphaFoldDB" id="A0A211ZN68"/>
<comment type="cofactor">
    <cofactor evidence="1 13">
        <name>adenosylcob(III)alamin</name>
        <dbReference type="ChEBI" id="CHEBI:18408"/>
    </cofactor>
</comment>
<dbReference type="RefSeq" id="WP_088151473.1">
    <property type="nucleotide sequence ID" value="NZ_NHON01000020.1"/>
</dbReference>
<gene>
    <name evidence="18" type="ORF">BWR60_13115</name>
</gene>
<keyword evidence="10 13" id="KW-0170">Cobalt</keyword>
<dbReference type="Proteomes" id="UP000196655">
    <property type="component" value="Unassembled WGS sequence"/>
</dbReference>
<evidence type="ECO:0000259" key="16">
    <source>
        <dbReference type="Pfam" id="PF08471"/>
    </source>
</evidence>
<sequence>MRIERRFTAEGHDAYEGIEFRSATSEIRNPDGSVVFRQTDIEVPAEWSQVASDILAQKYFRKAGVPARLKRVREKGVPEFLWRSIPDEKALAELPESERMGSERTASQVFDRLAGTWAYWGWKGGLFDSAADARAYFDEMRFMLAQQMAAPNSPQWFNTGLHWAYGIDGPAQGHWYVDEKTGEPRLSDSAYERPQPHACFIQSVADDLVNEGGIMDLWVREARLFKYGSGTGSNFSKLRGEGERLSGGGRSSGLMSFLKIGDRAAGAIKSGGTTRRAAKMVTVDIDHPDIETYIDWKVVEEQKVAALVAGSKLARKHLNEVMEACHGTSDAETGDRFDPKQNKALKRAILGARKAMLPENYVQRVIHFARQGYTGIEFRVYDTDWDSDAYLTVSGQNSNNSVRLTNTFLEAVQQDGEWQLIRRIDGKVAKTLKARDLWEKIGHAAWASADPGLQFDTTINEWHTCPESGRINASNPCSEYMFLDDTACNLASLNLMTFRRADGSFDVPAFEHGCRLWTITLEIAVMMAQFPSREIARLSYEFRTLGLGYANIGGLLMASGLSYDSVEGREICGAITALMTGVAYATSAEMAKAVGPFPGYAKNAPHMLRVIRNHRRAAYGEADGYEGLSIAPVPLEADACPDQELVAAARRAWDRALGLGESFGYRNAQATVIAPTGTIGLVMDCDTTGIEPDFALVKFKKLAGGGYFKIINRVVPEALRVLGYSDDQIEAIIRYAVGHGTLETSPAVGWAALKAKGFTQAAIDAVELGLKSAFDIKFVFNRYTLGDEFLTGTLKVPAAALDDVTFDLLAFLGFSRAEIEAANTWCCGAMTLEGAPELKDEHLPVFDCANPCGRIGKRFLSVESHIRMMAAAQPFISGAISKTINMPNAATVEDCKDAYLLSWQLCLKANALYRDGSKLSQPLNASLLDDDAEDEEESLVERIIDAPAGARAPMVAERIVERVIERIVDKTGIRGKLPHRRKGYTQKAIVGGHKVYLRTGEYDDGRLGEIFIDMHKEGAAFRSLMNNFAIAVSIGLQYGVPLEEFVEAFTFTRFEPSGPVQGNDAIKMATSIIDYIFRELAVSYLDRSDLAHATPDDLTPDTVGKGVTKDDGKTPAVAEATPIRKVASTGFVRGNFRVFEGGNVRDVAVARVTEMQELVSEAATALHTEGATALAPAPEPVPLRSAALNGTADVRLAKIREARAKGYEGDPCPECQNMTLVRNGTCLKCDTCGGTTGCS</sequence>
<dbReference type="OrthoDB" id="9762933at2"/>
<dbReference type="InterPro" id="IPR024434">
    <property type="entry name" value="TSCPD_dom"/>
</dbReference>
<organism evidence="18 19">
    <name type="scientific">Inquilinus limosus</name>
    <dbReference type="NCBI Taxonomy" id="171674"/>
    <lineage>
        <taxon>Bacteria</taxon>
        <taxon>Pseudomonadati</taxon>
        <taxon>Pseudomonadota</taxon>
        <taxon>Alphaproteobacteria</taxon>
        <taxon>Rhodospirillales</taxon>
        <taxon>Rhodospirillaceae</taxon>
        <taxon>Inquilinus</taxon>
    </lineage>
</organism>
<dbReference type="NCBIfam" id="NF005736">
    <property type="entry name" value="PRK07562.1"/>
    <property type="match status" value="1"/>
</dbReference>
<dbReference type="Pfam" id="PF12637">
    <property type="entry name" value="TSCPD"/>
    <property type="match status" value="1"/>
</dbReference>
<dbReference type="Gene3D" id="3.20.70.20">
    <property type="match status" value="3"/>
</dbReference>
<dbReference type="InterPro" id="IPR000788">
    <property type="entry name" value="RNR_lg_C"/>
</dbReference>
<dbReference type="CDD" id="cd02888">
    <property type="entry name" value="RNR_II_dimer"/>
    <property type="match status" value="1"/>
</dbReference>
<comment type="caution">
    <text evidence="18">The sequence shown here is derived from an EMBL/GenBank/DDBJ whole genome shotgun (WGS) entry which is preliminary data.</text>
</comment>
<evidence type="ECO:0000313" key="18">
    <source>
        <dbReference type="EMBL" id="OWJ66722.1"/>
    </source>
</evidence>
<dbReference type="InterPro" id="IPR050862">
    <property type="entry name" value="RdRp_reductase_class-2"/>
</dbReference>
<dbReference type="STRING" id="1122125.GCA_000423185_02776"/>
<evidence type="ECO:0000256" key="12">
    <source>
        <dbReference type="ARBA" id="ARBA00047754"/>
    </source>
</evidence>
<evidence type="ECO:0000256" key="7">
    <source>
        <dbReference type="ARBA" id="ARBA00022741"/>
    </source>
</evidence>
<evidence type="ECO:0000256" key="3">
    <source>
        <dbReference type="ARBA" id="ARBA00012274"/>
    </source>
</evidence>
<evidence type="ECO:0000313" key="19">
    <source>
        <dbReference type="Proteomes" id="UP000196655"/>
    </source>
</evidence>
<feature type="region of interest" description="Disordered" evidence="14">
    <location>
        <begin position="1095"/>
        <end position="1115"/>
    </location>
</feature>
<name>A0A211ZN68_9PROT</name>
<dbReference type="InterPro" id="IPR013344">
    <property type="entry name" value="RNR_NrdJ/NrdZ"/>
</dbReference>
<evidence type="ECO:0000256" key="11">
    <source>
        <dbReference type="ARBA" id="ARBA00025437"/>
    </source>
</evidence>
<evidence type="ECO:0000256" key="4">
    <source>
        <dbReference type="ARBA" id="ARBA00014409"/>
    </source>
</evidence>
<feature type="domain" description="Ribonucleotide reductase class II vitamin B12-dependent N-terminal" evidence="16">
    <location>
        <begin position="22"/>
        <end position="147"/>
    </location>
</feature>
<dbReference type="InterPro" id="IPR013678">
    <property type="entry name" value="RNR_2_N"/>
</dbReference>
<dbReference type="NCBIfam" id="TIGR02504">
    <property type="entry name" value="NrdJ_Z"/>
    <property type="match status" value="1"/>
</dbReference>
<evidence type="ECO:0000256" key="2">
    <source>
        <dbReference type="ARBA" id="ARBA00007405"/>
    </source>
</evidence>
<keyword evidence="5 13" id="KW-0846">Cobalamin</keyword>
<dbReference type="SUPFAM" id="SSF51998">
    <property type="entry name" value="PFL-like glycyl radical enzymes"/>
    <property type="match status" value="1"/>
</dbReference>